<dbReference type="Pfam" id="PF04816">
    <property type="entry name" value="TrmK"/>
    <property type="match status" value="1"/>
</dbReference>
<dbReference type="PIRSF" id="PIRSF018637">
    <property type="entry name" value="TrmK"/>
    <property type="match status" value="1"/>
</dbReference>
<dbReference type="RefSeq" id="WP_057754934.1">
    <property type="nucleotide sequence ID" value="NZ_JQBP01000003.1"/>
</dbReference>
<evidence type="ECO:0008006" key="3">
    <source>
        <dbReference type="Google" id="ProtNLM"/>
    </source>
</evidence>
<protein>
    <recommendedName>
        <fullName evidence="3">SAM-dependent methyltransferase</fullName>
    </recommendedName>
</protein>
<dbReference type="AlphaFoldDB" id="A0A0R2JCI9"/>
<dbReference type="InterPro" id="IPR029063">
    <property type="entry name" value="SAM-dependent_MTases_sf"/>
</dbReference>
<dbReference type="STRING" id="1616.IV73_GL000732"/>
<dbReference type="Gene3D" id="3.40.50.150">
    <property type="entry name" value="Vaccinia Virus protein VP39"/>
    <property type="match status" value="1"/>
</dbReference>
<sequence>MDAIKLSPRLQAVAEFVPARARLVDIGSDHAYLPAHLLLNQHIEYAVAGEVAVGPLQNAQQMQAQFHFGSQLVTRLGDGFAVVQPEDQIDTAVIAGMGGQLINKILTAGISKRDAYTHLILQPNTDVHMVRDWLQNHHYQLVDETILFDDGHYYEILVAQPGEVQYSPAELMFGPFNLKRRTAPWQQYWQRESKRLKKLLAQMQKAGQVENSAYQAYESQLNLIEEVLN</sequence>
<dbReference type="InterPro" id="IPR006901">
    <property type="entry name" value="TrmK"/>
</dbReference>
<reference evidence="1 2" key="1">
    <citation type="journal article" date="2015" name="Genome Announc.">
        <title>Expanding the biotechnology potential of lactobacilli through comparative genomics of 213 strains and associated genera.</title>
        <authorList>
            <person name="Sun Z."/>
            <person name="Harris H.M."/>
            <person name="McCann A."/>
            <person name="Guo C."/>
            <person name="Argimon S."/>
            <person name="Zhang W."/>
            <person name="Yang X."/>
            <person name="Jeffery I.B."/>
            <person name="Cooney J.C."/>
            <person name="Kagawa T.F."/>
            <person name="Liu W."/>
            <person name="Song Y."/>
            <person name="Salvetti E."/>
            <person name="Wrobel A."/>
            <person name="Rasinkangas P."/>
            <person name="Parkhill J."/>
            <person name="Rea M.C."/>
            <person name="O'Sullivan O."/>
            <person name="Ritari J."/>
            <person name="Douillard F.P."/>
            <person name="Paul Ross R."/>
            <person name="Yang R."/>
            <person name="Briner A.E."/>
            <person name="Felis G.E."/>
            <person name="de Vos W.M."/>
            <person name="Barrangou R."/>
            <person name="Klaenhammer T.R."/>
            <person name="Caufield P.W."/>
            <person name="Cui Y."/>
            <person name="Zhang H."/>
            <person name="O'Toole P.W."/>
        </authorList>
    </citation>
    <scope>NUCLEOTIDE SEQUENCE [LARGE SCALE GENOMIC DNA]</scope>
    <source>
        <strain evidence="1 2">DSM 20593</strain>
    </source>
</reference>
<dbReference type="Proteomes" id="UP000051655">
    <property type="component" value="Unassembled WGS sequence"/>
</dbReference>
<dbReference type="OrthoDB" id="5881184at2"/>
<evidence type="ECO:0000313" key="2">
    <source>
        <dbReference type="Proteomes" id="UP000051655"/>
    </source>
</evidence>
<evidence type="ECO:0000313" key="1">
    <source>
        <dbReference type="EMBL" id="KRN74977.1"/>
    </source>
</evidence>
<proteinExistence type="predicted"/>
<dbReference type="EMBL" id="JQBP01000003">
    <property type="protein sequence ID" value="KRN74977.1"/>
    <property type="molecule type" value="Genomic_DNA"/>
</dbReference>
<name>A0A0R2JCI9_9LACO</name>
<dbReference type="PANTHER" id="PTHR38451">
    <property type="entry name" value="TRNA (ADENINE(22)-N(1))-METHYLTRANSFERASE"/>
    <property type="match status" value="1"/>
</dbReference>
<dbReference type="Gene3D" id="1.10.287.1890">
    <property type="match status" value="1"/>
</dbReference>
<comment type="caution">
    <text evidence="1">The sequence shown here is derived from an EMBL/GenBank/DDBJ whole genome shotgun (WGS) entry which is preliminary data.</text>
</comment>
<keyword evidence="2" id="KW-1185">Reference proteome</keyword>
<dbReference type="PANTHER" id="PTHR38451:SF1">
    <property type="entry name" value="TRNA (ADENINE(22)-N(1))-METHYLTRANSFERASE"/>
    <property type="match status" value="1"/>
</dbReference>
<dbReference type="GO" id="GO:0160105">
    <property type="term" value="F:tRNA (adenine(22)-N1)-methyltransferase activity"/>
    <property type="evidence" value="ECO:0007669"/>
    <property type="project" value="InterPro"/>
</dbReference>
<dbReference type="PATRIC" id="fig|1616.3.peg.752"/>
<organism evidence="1 2">
    <name type="scientific">Weissella kandleri</name>
    <dbReference type="NCBI Taxonomy" id="1616"/>
    <lineage>
        <taxon>Bacteria</taxon>
        <taxon>Bacillati</taxon>
        <taxon>Bacillota</taxon>
        <taxon>Bacilli</taxon>
        <taxon>Lactobacillales</taxon>
        <taxon>Lactobacillaceae</taxon>
        <taxon>Weissella</taxon>
    </lineage>
</organism>
<accession>A0A0R2JCI9</accession>
<gene>
    <name evidence="1" type="ORF">IV73_GL000732</name>
</gene>